<organism evidence="1 2">
    <name type="scientific">Amniculicola lignicola CBS 123094</name>
    <dbReference type="NCBI Taxonomy" id="1392246"/>
    <lineage>
        <taxon>Eukaryota</taxon>
        <taxon>Fungi</taxon>
        <taxon>Dikarya</taxon>
        <taxon>Ascomycota</taxon>
        <taxon>Pezizomycotina</taxon>
        <taxon>Dothideomycetes</taxon>
        <taxon>Pleosporomycetidae</taxon>
        <taxon>Pleosporales</taxon>
        <taxon>Amniculicolaceae</taxon>
        <taxon>Amniculicola</taxon>
    </lineage>
</organism>
<evidence type="ECO:0000313" key="2">
    <source>
        <dbReference type="Proteomes" id="UP000799779"/>
    </source>
</evidence>
<proteinExistence type="predicted"/>
<gene>
    <name evidence="1" type="ORF">P154DRAFT_600121</name>
</gene>
<dbReference type="PANTHER" id="PTHR33112">
    <property type="entry name" value="DOMAIN PROTEIN, PUTATIVE-RELATED"/>
    <property type="match status" value="1"/>
</dbReference>
<accession>A0A6A5WFM6</accession>
<evidence type="ECO:0000313" key="1">
    <source>
        <dbReference type="EMBL" id="KAF1999589.1"/>
    </source>
</evidence>
<keyword evidence="2" id="KW-1185">Reference proteome</keyword>
<dbReference type="AlphaFoldDB" id="A0A6A5WFM6"/>
<dbReference type="Proteomes" id="UP000799779">
    <property type="component" value="Unassembled WGS sequence"/>
</dbReference>
<sequence>MVLPAHHANPRITRTDTVVPTLIQFDEYEFHWKCRSKRDAESDIFRTHLNTGLSDQRDAIQASLLDSNHFNEHPKASWPLEKRYGYWEHVITNYTARSITKPSDRLPALEGLRKRQMDIAPDNYAWGLWTKYLSRGVKWRCDSKTDGESGLRERPIPPIAPSWSPLCLNMPIVFWSIFSDPEYKHKHNAKNVYEGKSISGGGGTNIEESLLQEHQSDNSGLGLELQGWQSCMSYPERKLFYPEYSVQIGATEALPHLSVKGQLIEVGWKIYDANDKDEIWKRPNTSEDPPDGEDENVLLEYALSYTNDKGAVEYSGKLGWDSKTDREICPRLTCLFCEERDPDQRESGIGGLMLIPIMLGGNEYKRVGFAYEVDARWFGGVEAVEFTII</sequence>
<name>A0A6A5WFM6_9PLEO</name>
<protein>
    <recommendedName>
        <fullName evidence="3">Heterokaryon incompatibility domain-containing protein</fullName>
    </recommendedName>
</protein>
<dbReference type="PANTHER" id="PTHR33112:SF16">
    <property type="entry name" value="HETEROKARYON INCOMPATIBILITY DOMAIN-CONTAINING PROTEIN"/>
    <property type="match status" value="1"/>
</dbReference>
<dbReference type="OrthoDB" id="3486565at2759"/>
<evidence type="ECO:0008006" key="3">
    <source>
        <dbReference type="Google" id="ProtNLM"/>
    </source>
</evidence>
<dbReference type="EMBL" id="ML977594">
    <property type="protein sequence ID" value="KAF1999589.1"/>
    <property type="molecule type" value="Genomic_DNA"/>
</dbReference>
<reference evidence="1" key="1">
    <citation type="journal article" date="2020" name="Stud. Mycol.">
        <title>101 Dothideomycetes genomes: a test case for predicting lifestyles and emergence of pathogens.</title>
        <authorList>
            <person name="Haridas S."/>
            <person name="Albert R."/>
            <person name="Binder M."/>
            <person name="Bloem J."/>
            <person name="Labutti K."/>
            <person name="Salamov A."/>
            <person name="Andreopoulos B."/>
            <person name="Baker S."/>
            <person name="Barry K."/>
            <person name="Bills G."/>
            <person name="Bluhm B."/>
            <person name="Cannon C."/>
            <person name="Castanera R."/>
            <person name="Culley D."/>
            <person name="Daum C."/>
            <person name="Ezra D."/>
            <person name="Gonzalez J."/>
            <person name="Henrissat B."/>
            <person name="Kuo A."/>
            <person name="Liang C."/>
            <person name="Lipzen A."/>
            <person name="Lutzoni F."/>
            <person name="Magnuson J."/>
            <person name="Mondo S."/>
            <person name="Nolan M."/>
            <person name="Ohm R."/>
            <person name="Pangilinan J."/>
            <person name="Park H.-J."/>
            <person name="Ramirez L."/>
            <person name="Alfaro M."/>
            <person name="Sun H."/>
            <person name="Tritt A."/>
            <person name="Yoshinaga Y."/>
            <person name="Zwiers L.-H."/>
            <person name="Turgeon B."/>
            <person name="Goodwin S."/>
            <person name="Spatafora J."/>
            <person name="Crous P."/>
            <person name="Grigoriev I."/>
        </authorList>
    </citation>
    <scope>NUCLEOTIDE SEQUENCE</scope>
    <source>
        <strain evidence="1">CBS 123094</strain>
    </source>
</reference>